<keyword evidence="2" id="KW-1185">Reference proteome</keyword>
<comment type="caution">
    <text evidence="1">The sequence shown here is derived from an EMBL/GenBank/DDBJ whole genome shotgun (WGS) entry which is preliminary data.</text>
</comment>
<accession>A0A392S3V7</accession>
<feature type="non-terminal residue" evidence="1">
    <location>
        <position position="1"/>
    </location>
</feature>
<dbReference type="AlphaFoldDB" id="A0A392S3V7"/>
<proteinExistence type="predicted"/>
<dbReference type="EMBL" id="LXQA010310283">
    <property type="protein sequence ID" value="MCI42884.1"/>
    <property type="molecule type" value="Genomic_DNA"/>
</dbReference>
<evidence type="ECO:0000313" key="2">
    <source>
        <dbReference type="Proteomes" id="UP000265520"/>
    </source>
</evidence>
<organism evidence="1 2">
    <name type="scientific">Trifolium medium</name>
    <dbReference type="NCBI Taxonomy" id="97028"/>
    <lineage>
        <taxon>Eukaryota</taxon>
        <taxon>Viridiplantae</taxon>
        <taxon>Streptophyta</taxon>
        <taxon>Embryophyta</taxon>
        <taxon>Tracheophyta</taxon>
        <taxon>Spermatophyta</taxon>
        <taxon>Magnoliopsida</taxon>
        <taxon>eudicotyledons</taxon>
        <taxon>Gunneridae</taxon>
        <taxon>Pentapetalae</taxon>
        <taxon>rosids</taxon>
        <taxon>fabids</taxon>
        <taxon>Fabales</taxon>
        <taxon>Fabaceae</taxon>
        <taxon>Papilionoideae</taxon>
        <taxon>50 kb inversion clade</taxon>
        <taxon>NPAAA clade</taxon>
        <taxon>Hologalegina</taxon>
        <taxon>IRL clade</taxon>
        <taxon>Trifolieae</taxon>
        <taxon>Trifolium</taxon>
    </lineage>
</organism>
<evidence type="ECO:0000313" key="1">
    <source>
        <dbReference type="EMBL" id="MCI42884.1"/>
    </source>
</evidence>
<dbReference type="Proteomes" id="UP000265520">
    <property type="component" value="Unassembled WGS sequence"/>
</dbReference>
<sequence length="66" mass="7339">DIVKGSQALGSVFRILHRRTTINSNDSNSKMITEVKGESLSRKESCSSGPKRLGEEYCDYSCNEIL</sequence>
<protein>
    <submittedName>
        <fullName evidence="1">ABC transporter B family member 13-like</fullName>
    </submittedName>
</protein>
<name>A0A392S3V7_9FABA</name>
<reference evidence="1 2" key="1">
    <citation type="journal article" date="2018" name="Front. Plant Sci.">
        <title>Red Clover (Trifolium pratense) and Zigzag Clover (T. medium) - A Picture of Genomic Similarities and Differences.</title>
        <authorList>
            <person name="Dluhosova J."/>
            <person name="Istvanek J."/>
            <person name="Nedelnik J."/>
            <person name="Repkova J."/>
        </authorList>
    </citation>
    <scope>NUCLEOTIDE SEQUENCE [LARGE SCALE GENOMIC DNA]</scope>
    <source>
        <strain evidence="2">cv. 10/8</strain>
        <tissue evidence="1">Leaf</tissue>
    </source>
</reference>